<dbReference type="InterPro" id="IPR000847">
    <property type="entry name" value="LysR_HTH_N"/>
</dbReference>
<evidence type="ECO:0000259" key="5">
    <source>
        <dbReference type="PROSITE" id="PS50931"/>
    </source>
</evidence>
<sequence>MVWKVIVRNLETIDFRTLSIFVTTCRLLSLTQCADEMGLPKSTVSKAISKLEEHLQAKLLERSTRRVQITEAGQVVLNRASHLVEEFNSLSEDVREIQQQVQGLIRISAPPAMGANLAQDIFPDFLKQWPKAQISLELSYAFDDLFVQGIDLALRVGKVVDDRLVAKEIGYSTRVLVASPQYLEEHGVPQTPEELMNHNCLRFQYSPDVTPWILVSGEKSVSLDISSNFYCSNIEAIKRATMEGMGIAQIPVNNMVCELKSRALVRILPQWHATMMPIYLVYRPGVNKPKRVEAILEYLVSRKEYFQFGPDHHLCQQGCVSRAQPE</sequence>
<comment type="caution">
    <text evidence="6">The sequence shown here is derived from an EMBL/GenBank/DDBJ whole genome shotgun (WGS) entry which is preliminary data.</text>
</comment>
<evidence type="ECO:0000256" key="1">
    <source>
        <dbReference type="ARBA" id="ARBA00009437"/>
    </source>
</evidence>
<dbReference type="Gene3D" id="1.10.10.10">
    <property type="entry name" value="Winged helix-like DNA-binding domain superfamily/Winged helix DNA-binding domain"/>
    <property type="match status" value="1"/>
</dbReference>
<dbReference type="EMBL" id="BAABBN010000012">
    <property type="protein sequence ID" value="GAA3936692.1"/>
    <property type="molecule type" value="Genomic_DNA"/>
</dbReference>
<gene>
    <name evidence="6" type="ORF">GCM10022277_36350</name>
</gene>
<organism evidence="6 7">
    <name type="scientific">Litoribacillus peritrichatus</name>
    <dbReference type="NCBI Taxonomy" id="718191"/>
    <lineage>
        <taxon>Bacteria</taxon>
        <taxon>Pseudomonadati</taxon>
        <taxon>Pseudomonadota</taxon>
        <taxon>Gammaproteobacteria</taxon>
        <taxon>Oceanospirillales</taxon>
        <taxon>Oceanospirillaceae</taxon>
        <taxon>Litoribacillus</taxon>
    </lineage>
</organism>
<name>A0ABP7N4K3_9GAMM</name>
<keyword evidence="3" id="KW-0238">DNA-binding</keyword>
<evidence type="ECO:0000256" key="2">
    <source>
        <dbReference type="ARBA" id="ARBA00023015"/>
    </source>
</evidence>
<dbReference type="PANTHER" id="PTHR30537">
    <property type="entry name" value="HTH-TYPE TRANSCRIPTIONAL REGULATOR"/>
    <property type="match status" value="1"/>
</dbReference>
<dbReference type="PANTHER" id="PTHR30537:SF5">
    <property type="entry name" value="HTH-TYPE TRANSCRIPTIONAL ACTIVATOR TTDR-RELATED"/>
    <property type="match status" value="1"/>
</dbReference>
<reference evidence="7" key="1">
    <citation type="journal article" date="2019" name="Int. J. Syst. Evol. Microbiol.">
        <title>The Global Catalogue of Microorganisms (GCM) 10K type strain sequencing project: providing services to taxonomists for standard genome sequencing and annotation.</title>
        <authorList>
            <consortium name="The Broad Institute Genomics Platform"/>
            <consortium name="The Broad Institute Genome Sequencing Center for Infectious Disease"/>
            <person name="Wu L."/>
            <person name="Ma J."/>
        </authorList>
    </citation>
    <scope>NUCLEOTIDE SEQUENCE [LARGE SCALE GENOMIC DNA]</scope>
    <source>
        <strain evidence="7">JCM 17551</strain>
    </source>
</reference>
<dbReference type="Proteomes" id="UP001501565">
    <property type="component" value="Unassembled WGS sequence"/>
</dbReference>
<evidence type="ECO:0000313" key="7">
    <source>
        <dbReference type="Proteomes" id="UP001501565"/>
    </source>
</evidence>
<dbReference type="InterPro" id="IPR036388">
    <property type="entry name" value="WH-like_DNA-bd_sf"/>
</dbReference>
<dbReference type="InterPro" id="IPR036390">
    <property type="entry name" value="WH_DNA-bd_sf"/>
</dbReference>
<dbReference type="PROSITE" id="PS50931">
    <property type="entry name" value="HTH_LYSR"/>
    <property type="match status" value="1"/>
</dbReference>
<comment type="similarity">
    <text evidence="1">Belongs to the LysR transcriptional regulatory family.</text>
</comment>
<dbReference type="InterPro" id="IPR058163">
    <property type="entry name" value="LysR-type_TF_proteobact-type"/>
</dbReference>
<evidence type="ECO:0000313" key="6">
    <source>
        <dbReference type="EMBL" id="GAA3936692.1"/>
    </source>
</evidence>
<dbReference type="CDD" id="cd08422">
    <property type="entry name" value="PBP2_CrgA_like"/>
    <property type="match status" value="1"/>
</dbReference>
<evidence type="ECO:0000256" key="3">
    <source>
        <dbReference type="ARBA" id="ARBA00023125"/>
    </source>
</evidence>
<evidence type="ECO:0000256" key="4">
    <source>
        <dbReference type="ARBA" id="ARBA00023163"/>
    </source>
</evidence>
<proteinExistence type="inferred from homology"/>
<accession>A0ABP7N4K3</accession>
<dbReference type="Gene3D" id="3.40.190.290">
    <property type="match status" value="1"/>
</dbReference>
<dbReference type="RefSeq" id="WP_344800035.1">
    <property type="nucleotide sequence ID" value="NZ_BAABBN010000012.1"/>
</dbReference>
<dbReference type="SUPFAM" id="SSF46785">
    <property type="entry name" value="Winged helix' DNA-binding domain"/>
    <property type="match status" value="1"/>
</dbReference>
<dbReference type="Pfam" id="PF00126">
    <property type="entry name" value="HTH_1"/>
    <property type="match status" value="1"/>
</dbReference>
<keyword evidence="4" id="KW-0804">Transcription</keyword>
<dbReference type="InterPro" id="IPR005119">
    <property type="entry name" value="LysR_subst-bd"/>
</dbReference>
<keyword evidence="7" id="KW-1185">Reference proteome</keyword>
<keyword evidence="2" id="KW-0805">Transcription regulation</keyword>
<protein>
    <submittedName>
        <fullName evidence="6">LysR family transcriptional regulator</fullName>
    </submittedName>
</protein>
<feature type="domain" description="HTH lysR-type" evidence="5">
    <location>
        <begin position="13"/>
        <end position="70"/>
    </location>
</feature>
<dbReference type="SUPFAM" id="SSF53850">
    <property type="entry name" value="Periplasmic binding protein-like II"/>
    <property type="match status" value="1"/>
</dbReference>
<dbReference type="Pfam" id="PF03466">
    <property type="entry name" value="LysR_substrate"/>
    <property type="match status" value="1"/>
</dbReference>